<keyword evidence="4" id="KW-0233">DNA recombination</keyword>
<dbReference type="InterPro" id="IPR011010">
    <property type="entry name" value="DNA_brk_join_enz"/>
</dbReference>
<proteinExistence type="inferred from homology"/>
<dbReference type="GO" id="GO:0003677">
    <property type="term" value="F:DNA binding"/>
    <property type="evidence" value="ECO:0007669"/>
    <property type="project" value="UniProtKB-KW"/>
</dbReference>
<dbReference type="GO" id="GO:0006310">
    <property type="term" value="P:DNA recombination"/>
    <property type="evidence" value="ECO:0007669"/>
    <property type="project" value="UniProtKB-KW"/>
</dbReference>
<evidence type="ECO:0000259" key="5">
    <source>
        <dbReference type="PROSITE" id="PS51898"/>
    </source>
</evidence>
<feature type="domain" description="Tyr recombinase" evidence="5">
    <location>
        <begin position="232"/>
        <end position="421"/>
    </location>
</feature>
<dbReference type="Pfam" id="PF00589">
    <property type="entry name" value="Phage_integrase"/>
    <property type="match status" value="1"/>
</dbReference>
<dbReference type="EMBL" id="SKBM01000005">
    <property type="protein sequence ID" value="TCZ64298.1"/>
    <property type="molecule type" value="Genomic_DNA"/>
</dbReference>
<dbReference type="Gene3D" id="3.30.160.390">
    <property type="entry name" value="Integrase, DNA-binding domain"/>
    <property type="match status" value="1"/>
</dbReference>
<dbReference type="Proteomes" id="UP000295023">
    <property type="component" value="Unassembled WGS sequence"/>
</dbReference>
<evidence type="ECO:0000256" key="1">
    <source>
        <dbReference type="ARBA" id="ARBA00008857"/>
    </source>
</evidence>
<keyword evidence="3" id="KW-0238">DNA-binding</keyword>
<dbReference type="CDD" id="cd00796">
    <property type="entry name" value="INT_Rci_Hp1_C"/>
    <property type="match status" value="1"/>
</dbReference>
<dbReference type="Gene3D" id="1.10.443.10">
    <property type="entry name" value="Intergrase catalytic core"/>
    <property type="match status" value="1"/>
</dbReference>
<keyword evidence="7" id="KW-1185">Reference proteome</keyword>
<dbReference type="InterPro" id="IPR038488">
    <property type="entry name" value="Integrase_DNA-bd_sf"/>
</dbReference>
<dbReference type="PANTHER" id="PTHR30629">
    <property type="entry name" value="PROPHAGE INTEGRASE"/>
    <property type="match status" value="1"/>
</dbReference>
<comment type="similarity">
    <text evidence="1">Belongs to the 'phage' integrase family.</text>
</comment>
<dbReference type="PROSITE" id="PS51898">
    <property type="entry name" value="TYR_RECOMBINASE"/>
    <property type="match status" value="1"/>
</dbReference>
<dbReference type="OrthoDB" id="7298605at2"/>
<organism evidence="6 7">
    <name type="scientific">Roseicella aquatilis</name>
    <dbReference type="NCBI Taxonomy" id="2527868"/>
    <lineage>
        <taxon>Bacteria</taxon>
        <taxon>Pseudomonadati</taxon>
        <taxon>Pseudomonadota</taxon>
        <taxon>Alphaproteobacteria</taxon>
        <taxon>Acetobacterales</taxon>
        <taxon>Roseomonadaceae</taxon>
        <taxon>Roseicella</taxon>
    </lineage>
</organism>
<accession>A0A4R4DRY0</accession>
<dbReference type="InterPro" id="IPR002104">
    <property type="entry name" value="Integrase_catalytic"/>
</dbReference>
<dbReference type="SUPFAM" id="SSF56349">
    <property type="entry name" value="DNA breaking-rejoining enzymes"/>
    <property type="match status" value="1"/>
</dbReference>
<evidence type="ECO:0000313" key="7">
    <source>
        <dbReference type="Proteomes" id="UP000295023"/>
    </source>
</evidence>
<keyword evidence="2" id="KW-0229">DNA integration</keyword>
<dbReference type="Pfam" id="PF13356">
    <property type="entry name" value="Arm-DNA-bind_3"/>
    <property type="match status" value="1"/>
</dbReference>
<gene>
    <name evidence="6" type="ORF">EXY23_06505</name>
</gene>
<dbReference type="InterPro" id="IPR010998">
    <property type="entry name" value="Integrase_recombinase_N"/>
</dbReference>
<evidence type="ECO:0000256" key="3">
    <source>
        <dbReference type="ARBA" id="ARBA00023125"/>
    </source>
</evidence>
<dbReference type="InterPro" id="IPR025166">
    <property type="entry name" value="Integrase_DNA_bind_dom"/>
</dbReference>
<dbReference type="AlphaFoldDB" id="A0A4R4DRY0"/>
<protein>
    <submittedName>
        <fullName evidence="6">DUF4102 domain-containing protein</fullName>
    </submittedName>
</protein>
<dbReference type="PANTHER" id="PTHR30629:SF2">
    <property type="entry name" value="PROPHAGE INTEGRASE INTS-RELATED"/>
    <property type="match status" value="1"/>
</dbReference>
<sequence>MAAMAAERRPIGLRDVRALPPNGEIWDGGTEGVAGFGARRQRSEAIAYVLLYRTAEGRLRRYTIGRHGAPWTPETARKEAKRILGMVADGSDPAAEKREKRQAATVADLCDLYLADAEAGRLLTRRGVAKKVSTLTTDKSRIERHIKPLLGTMKVPTVTRADVERFMHDVAEGETAQRVKLAKKRALSNVRGGKGAASRTLGLLGAIFAYAERKRMIVENPARGVIRYADGKRERRLSEAEYAALGKGLAKVAEPPPPRKDGKPGKAAMWPAAIATARFLALTGWRSGEALSLRWGMVDLTRRTARLTDTKTGESLRPLSAAACDILRAQGPGAPDALVFPPSRGSGTMTGFPSLFERITKAGELPADVTPHVLRHSFASLANDLGYSEATIGMLIGHKGTGSTTRGYIHLGDALTIAADRIAATILRKLAGQGAAEVVEGPGAQRAPA</sequence>
<dbReference type="GO" id="GO:0015074">
    <property type="term" value="P:DNA integration"/>
    <property type="evidence" value="ECO:0007669"/>
    <property type="project" value="UniProtKB-KW"/>
</dbReference>
<dbReference type="InterPro" id="IPR050808">
    <property type="entry name" value="Phage_Integrase"/>
</dbReference>
<dbReference type="Gene3D" id="1.10.150.130">
    <property type="match status" value="1"/>
</dbReference>
<comment type="caution">
    <text evidence="6">The sequence shown here is derived from an EMBL/GenBank/DDBJ whole genome shotgun (WGS) entry which is preliminary data.</text>
</comment>
<dbReference type="InterPro" id="IPR013762">
    <property type="entry name" value="Integrase-like_cat_sf"/>
</dbReference>
<evidence type="ECO:0000313" key="6">
    <source>
        <dbReference type="EMBL" id="TCZ64298.1"/>
    </source>
</evidence>
<name>A0A4R4DRY0_9PROT</name>
<evidence type="ECO:0000256" key="4">
    <source>
        <dbReference type="ARBA" id="ARBA00023172"/>
    </source>
</evidence>
<reference evidence="6 7" key="1">
    <citation type="submission" date="2019-03" db="EMBL/GenBank/DDBJ databases">
        <title>Paracraurococcus aquatilis NE82 genome sequence.</title>
        <authorList>
            <person name="Zhao Y."/>
            <person name="Du Z."/>
        </authorList>
    </citation>
    <scope>NUCLEOTIDE SEQUENCE [LARGE SCALE GENOMIC DNA]</scope>
    <source>
        <strain evidence="6 7">NE82</strain>
    </source>
</reference>
<evidence type="ECO:0000256" key="2">
    <source>
        <dbReference type="ARBA" id="ARBA00022908"/>
    </source>
</evidence>